<proteinExistence type="predicted"/>
<dbReference type="Proteomes" id="UP001586593">
    <property type="component" value="Unassembled WGS sequence"/>
</dbReference>
<organism evidence="2 3">
    <name type="scientific">Phialemonium thermophilum</name>
    <dbReference type="NCBI Taxonomy" id="223376"/>
    <lineage>
        <taxon>Eukaryota</taxon>
        <taxon>Fungi</taxon>
        <taxon>Dikarya</taxon>
        <taxon>Ascomycota</taxon>
        <taxon>Pezizomycotina</taxon>
        <taxon>Sordariomycetes</taxon>
        <taxon>Sordariomycetidae</taxon>
        <taxon>Cephalothecales</taxon>
        <taxon>Cephalothecaceae</taxon>
        <taxon>Phialemonium</taxon>
    </lineage>
</organism>
<accession>A0ABR3VTM9</accession>
<sequence length="173" mass="18718">MVPTSGCSFERGNRPGISPVVSSNCFSSHVWYSSSPWQGLALSLELVSLTPQLSPWCPAPAPRTRQRSSATPARMGVSDSKMSPSSTPLSRSSVVLKKTKLPPSIPNCEIADRDRSPNGEVGRTLLLLHNPPLRGVDSASSLDDHQYSATPVPSDNKRERQRGDKAQKRRGVS</sequence>
<feature type="compositionally biased region" description="Low complexity" evidence="1">
    <location>
        <begin position="78"/>
        <end position="93"/>
    </location>
</feature>
<evidence type="ECO:0000313" key="3">
    <source>
        <dbReference type="Proteomes" id="UP001586593"/>
    </source>
</evidence>
<feature type="region of interest" description="Disordered" evidence="1">
    <location>
        <begin position="130"/>
        <end position="173"/>
    </location>
</feature>
<feature type="region of interest" description="Disordered" evidence="1">
    <location>
        <begin position="58"/>
        <end position="118"/>
    </location>
</feature>
<keyword evidence="3" id="KW-1185">Reference proteome</keyword>
<protein>
    <submittedName>
        <fullName evidence="2">Uncharacterized protein</fullName>
    </submittedName>
</protein>
<evidence type="ECO:0000256" key="1">
    <source>
        <dbReference type="SAM" id="MobiDB-lite"/>
    </source>
</evidence>
<dbReference type="EMBL" id="JAZHXJ010001320">
    <property type="protein sequence ID" value="KAL1845011.1"/>
    <property type="molecule type" value="Genomic_DNA"/>
</dbReference>
<reference evidence="2 3" key="1">
    <citation type="journal article" date="2024" name="Commun. Biol.">
        <title>Comparative genomic analysis of thermophilic fungi reveals convergent evolutionary adaptations and gene losses.</title>
        <authorList>
            <person name="Steindorff A.S."/>
            <person name="Aguilar-Pontes M.V."/>
            <person name="Robinson A.J."/>
            <person name="Andreopoulos B."/>
            <person name="LaButti K."/>
            <person name="Kuo A."/>
            <person name="Mondo S."/>
            <person name="Riley R."/>
            <person name="Otillar R."/>
            <person name="Haridas S."/>
            <person name="Lipzen A."/>
            <person name="Grimwood J."/>
            <person name="Schmutz J."/>
            <person name="Clum A."/>
            <person name="Reid I.D."/>
            <person name="Moisan M.C."/>
            <person name="Butler G."/>
            <person name="Nguyen T.T.M."/>
            <person name="Dewar K."/>
            <person name="Conant G."/>
            <person name="Drula E."/>
            <person name="Henrissat B."/>
            <person name="Hansel C."/>
            <person name="Singer S."/>
            <person name="Hutchinson M.I."/>
            <person name="de Vries R.P."/>
            <person name="Natvig D.O."/>
            <person name="Powell A.J."/>
            <person name="Tsang A."/>
            <person name="Grigoriev I.V."/>
        </authorList>
    </citation>
    <scope>NUCLEOTIDE SEQUENCE [LARGE SCALE GENOMIC DNA]</scope>
    <source>
        <strain evidence="2 3">ATCC 24622</strain>
    </source>
</reference>
<evidence type="ECO:0000313" key="2">
    <source>
        <dbReference type="EMBL" id="KAL1845011.1"/>
    </source>
</evidence>
<comment type="caution">
    <text evidence="2">The sequence shown here is derived from an EMBL/GenBank/DDBJ whole genome shotgun (WGS) entry which is preliminary data.</text>
</comment>
<feature type="compositionally biased region" description="Basic and acidic residues" evidence="1">
    <location>
        <begin position="155"/>
        <end position="166"/>
    </location>
</feature>
<name>A0ABR3VTM9_9PEZI</name>
<gene>
    <name evidence="2" type="ORF">VTK73DRAFT_1343</name>
</gene>